<name>A0A251LE01_MANES</name>
<dbReference type="AlphaFoldDB" id="A0A251LE01"/>
<dbReference type="Gene3D" id="3.30.420.10">
    <property type="entry name" value="Ribonuclease H-like superfamily/Ribonuclease H"/>
    <property type="match status" value="1"/>
</dbReference>
<evidence type="ECO:0000259" key="1">
    <source>
        <dbReference type="Pfam" id="PF13456"/>
    </source>
</evidence>
<dbReference type="Pfam" id="PF13456">
    <property type="entry name" value="RVT_3"/>
    <property type="match status" value="1"/>
</dbReference>
<proteinExistence type="predicted"/>
<organism evidence="2">
    <name type="scientific">Manihot esculenta</name>
    <name type="common">Cassava</name>
    <name type="synonym">Jatropha manihot</name>
    <dbReference type="NCBI Taxonomy" id="3983"/>
    <lineage>
        <taxon>Eukaryota</taxon>
        <taxon>Viridiplantae</taxon>
        <taxon>Streptophyta</taxon>
        <taxon>Embryophyta</taxon>
        <taxon>Tracheophyta</taxon>
        <taxon>Spermatophyta</taxon>
        <taxon>Magnoliopsida</taxon>
        <taxon>eudicotyledons</taxon>
        <taxon>Gunneridae</taxon>
        <taxon>Pentapetalae</taxon>
        <taxon>rosids</taxon>
        <taxon>fabids</taxon>
        <taxon>Malpighiales</taxon>
        <taxon>Euphorbiaceae</taxon>
        <taxon>Crotonoideae</taxon>
        <taxon>Manihoteae</taxon>
        <taxon>Manihot</taxon>
    </lineage>
</organism>
<dbReference type="CDD" id="cd06222">
    <property type="entry name" value="RNase_H_like"/>
    <property type="match status" value="1"/>
</dbReference>
<feature type="domain" description="RNase H type-1" evidence="1">
    <location>
        <begin position="19"/>
        <end position="101"/>
    </location>
</feature>
<dbReference type="EMBL" id="CM004391">
    <property type="protein sequence ID" value="OAY51134.1"/>
    <property type="molecule type" value="Genomic_DNA"/>
</dbReference>
<protein>
    <recommendedName>
        <fullName evidence="1">RNase H type-1 domain-containing protein</fullName>
    </recommendedName>
</protein>
<accession>A0A251LE01</accession>
<dbReference type="GO" id="GO:0003676">
    <property type="term" value="F:nucleic acid binding"/>
    <property type="evidence" value="ECO:0007669"/>
    <property type="project" value="InterPro"/>
</dbReference>
<reference evidence="2" key="1">
    <citation type="submission" date="2016-02" db="EMBL/GenBank/DDBJ databases">
        <title>WGS assembly of Manihot esculenta.</title>
        <authorList>
            <person name="Bredeson J.V."/>
            <person name="Prochnik S.E."/>
            <person name="Lyons J.B."/>
            <person name="Schmutz J."/>
            <person name="Grimwood J."/>
            <person name="Vrebalov J."/>
            <person name="Bart R.S."/>
            <person name="Amuge T."/>
            <person name="Ferguson M.E."/>
            <person name="Green R."/>
            <person name="Putnam N."/>
            <person name="Stites J."/>
            <person name="Rounsley S."/>
            <person name="Rokhsar D.S."/>
        </authorList>
    </citation>
    <scope>NUCLEOTIDE SEQUENCE [LARGE SCALE GENOMIC DNA]</scope>
    <source>
        <tissue evidence="2">Leaf</tissue>
    </source>
</reference>
<dbReference type="InterPro" id="IPR052929">
    <property type="entry name" value="RNase_H-like_EbsB-rel"/>
</dbReference>
<dbReference type="PANTHER" id="PTHR47074">
    <property type="entry name" value="BNAC02G40300D PROTEIN"/>
    <property type="match status" value="1"/>
</dbReference>
<gene>
    <name evidence="2" type="ORF">MANES_05G190900</name>
</gene>
<dbReference type="InterPro" id="IPR036397">
    <property type="entry name" value="RNaseH_sf"/>
</dbReference>
<sequence>MSSISSVRVPPDRGGVKINIDASFEYSSSRSGIEVVMRNSLGALLDGFFFSHWSLFPLAAEGQALVSALQFAISRNFLHASVETDSLQLVTALSQEADASRSFVQSY</sequence>
<dbReference type="GO" id="GO:0004523">
    <property type="term" value="F:RNA-DNA hybrid ribonuclease activity"/>
    <property type="evidence" value="ECO:0007669"/>
    <property type="project" value="InterPro"/>
</dbReference>
<dbReference type="InterPro" id="IPR002156">
    <property type="entry name" value="RNaseH_domain"/>
</dbReference>
<dbReference type="InterPro" id="IPR012337">
    <property type="entry name" value="RNaseH-like_sf"/>
</dbReference>
<dbReference type="PANTHER" id="PTHR47074:SF21">
    <property type="entry name" value="RNASE H TYPE-1 DOMAIN-CONTAINING PROTEIN"/>
    <property type="match status" value="1"/>
</dbReference>
<dbReference type="EMBL" id="CM004391">
    <property type="protein sequence ID" value="OAY51135.1"/>
    <property type="molecule type" value="Genomic_DNA"/>
</dbReference>
<dbReference type="InterPro" id="IPR044730">
    <property type="entry name" value="RNase_H-like_dom_plant"/>
</dbReference>
<evidence type="ECO:0000313" key="2">
    <source>
        <dbReference type="EMBL" id="OAY51134.1"/>
    </source>
</evidence>
<dbReference type="SUPFAM" id="SSF53098">
    <property type="entry name" value="Ribonuclease H-like"/>
    <property type="match status" value="1"/>
</dbReference>